<dbReference type="EMBL" id="JAFNEN010000173">
    <property type="protein sequence ID" value="KAG8190844.1"/>
    <property type="molecule type" value="Genomic_DNA"/>
</dbReference>
<evidence type="ECO:0000313" key="2">
    <source>
        <dbReference type="EMBL" id="KAG8190844.1"/>
    </source>
</evidence>
<proteinExistence type="predicted"/>
<feature type="compositionally biased region" description="Basic and acidic residues" evidence="1">
    <location>
        <begin position="51"/>
        <end position="60"/>
    </location>
</feature>
<sequence length="145" mass="16601">MLSHPISPIPSPPYQKIGSGMSPLNYEPVSPDYLPPPDSPPPPMAEQLSLLEDRYPEPPPKRRHPNALYPVLLEHVQHLRVGKLIFTDEATRLQRKMLVERGRTNFDFSQVPNYKMTEKKLEPCPLCNQSNCRGRYPPNAKHKGR</sequence>
<organism evidence="2 3">
    <name type="scientific">Oedothorax gibbosus</name>
    <dbReference type="NCBI Taxonomy" id="931172"/>
    <lineage>
        <taxon>Eukaryota</taxon>
        <taxon>Metazoa</taxon>
        <taxon>Ecdysozoa</taxon>
        <taxon>Arthropoda</taxon>
        <taxon>Chelicerata</taxon>
        <taxon>Arachnida</taxon>
        <taxon>Araneae</taxon>
        <taxon>Araneomorphae</taxon>
        <taxon>Entelegynae</taxon>
        <taxon>Araneoidea</taxon>
        <taxon>Linyphiidae</taxon>
        <taxon>Erigoninae</taxon>
        <taxon>Oedothorax</taxon>
    </lineage>
</organism>
<feature type="compositionally biased region" description="Pro residues" evidence="1">
    <location>
        <begin position="33"/>
        <end position="44"/>
    </location>
</feature>
<reference evidence="2 3" key="1">
    <citation type="journal article" date="2022" name="Nat. Ecol. Evol.">
        <title>A masculinizing supergene underlies an exaggerated male reproductive morph in a spider.</title>
        <authorList>
            <person name="Hendrickx F."/>
            <person name="De Corte Z."/>
            <person name="Sonet G."/>
            <person name="Van Belleghem S.M."/>
            <person name="Kostlbacher S."/>
            <person name="Vangestel C."/>
        </authorList>
    </citation>
    <scope>NUCLEOTIDE SEQUENCE [LARGE SCALE GENOMIC DNA]</scope>
    <source>
        <strain evidence="2">W744_W776</strain>
    </source>
</reference>
<protein>
    <submittedName>
        <fullName evidence="2">Uncharacterized protein</fullName>
    </submittedName>
</protein>
<dbReference type="Proteomes" id="UP000827092">
    <property type="component" value="Unassembled WGS sequence"/>
</dbReference>
<evidence type="ECO:0000313" key="3">
    <source>
        <dbReference type="Proteomes" id="UP000827092"/>
    </source>
</evidence>
<dbReference type="AlphaFoldDB" id="A0AAV6V2L8"/>
<evidence type="ECO:0000256" key="1">
    <source>
        <dbReference type="SAM" id="MobiDB-lite"/>
    </source>
</evidence>
<comment type="caution">
    <text evidence="2">The sequence shown here is derived from an EMBL/GenBank/DDBJ whole genome shotgun (WGS) entry which is preliminary data.</text>
</comment>
<name>A0AAV6V2L8_9ARAC</name>
<feature type="region of interest" description="Disordered" evidence="1">
    <location>
        <begin position="1"/>
        <end position="64"/>
    </location>
</feature>
<gene>
    <name evidence="2" type="ORF">JTE90_028340</name>
</gene>
<keyword evidence="3" id="KW-1185">Reference proteome</keyword>
<accession>A0AAV6V2L8</accession>